<protein>
    <recommendedName>
        <fullName evidence="4">DUF2523 domain-containing protein</fullName>
    </recommendedName>
</protein>
<keyword evidence="1" id="KW-0812">Transmembrane</keyword>
<evidence type="ECO:0000313" key="3">
    <source>
        <dbReference type="Proteomes" id="UP000290287"/>
    </source>
</evidence>
<reference evidence="2 3" key="1">
    <citation type="submission" date="2017-10" db="EMBL/GenBank/DDBJ databases">
        <title>Nyctiphanis sp. nov., isolated from the stomach of the euphausiid Nyctiphanes simplex (Hansen, 1911) in the Gulf of California.</title>
        <authorList>
            <person name="Gomez-Gil B."/>
            <person name="Aguilar-Mendez M."/>
            <person name="Lopez-Cortes A."/>
            <person name="Gomez-Gutierrez J."/>
            <person name="Roque A."/>
            <person name="Lang E."/>
            <person name="Gonzalez-Castillo A."/>
        </authorList>
    </citation>
    <scope>NUCLEOTIDE SEQUENCE [LARGE SCALE GENOMIC DNA]</scope>
    <source>
        <strain evidence="2 3">CAIM 600</strain>
    </source>
</reference>
<evidence type="ECO:0000313" key="2">
    <source>
        <dbReference type="EMBL" id="RXJ74327.1"/>
    </source>
</evidence>
<dbReference type="EMBL" id="PEIB01000003">
    <property type="protein sequence ID" value="RXJ74327.1"/>
    <property type="molecule type" value="Genomic_DNA"/>
</dbReference>
<dbReference type="RefSeq" id="WP_129121291.1">
    <property type="nucleotide sequence ID" value="NZ_PEIB01000003.1"/>
</dbReference>
<keyword evidence="1" id="KW-0472">Membrane</keyword>
<comment type="caution">
    <text evidence="2">The sequence shown here is derived from an EMBL/GenBank/DDBJ whole genome shotgun (WGS) entry which is preliminary data.</text>
</comment>
<gene>
    <name evidence="2" type="ORF">CS022_04560</name>
</gene>
<dbReference type="AlphaFoldDB" id="A0A4Q0YSU5"/>
<dbReference type="Proteomes" id="UP000290287">
    <property type="component" value="Unassembled WGS sequence"/>
</dbReference>
<dbReference type="Pfam" id="PF10734">
    <property type="entry name" value="DUF2523"/>
    <property type="match status" value="1"/>
</dbReference>
<name>A0A4Q0YSU5_9GAMM</name>
<feature type="transmembrane region" description="Helical" evidence="1">
    <location>
        <begin position="26"/>
        <end position="54"/>
    </location>
</feature>
<proteinExistence type="predicted"/>
<keyword evidence="3" id="KW-1185">Reference proteome</keyword>
<sequence length="110" mass="11681">MMHVVLWFLAQAGVWLSRLVPFLSSMVVQLLVALGFSFTVVQGVSVGFEVFIDLMSAKISAIPSDMLGLIGLSGIGEAINAMLTAQVFLITYKGLKTNGKLVGGFTKKGS</sequence>
<dbReference type="InterPro" id="IPR019670">
    <property type="entry name" value="DUF2523"/>
</dbReference>
<evidence type="ECO:0008006" key="4">
    <source>
        <dbReference type="Google" id="ProtNLM"/>
    </source>
</evidence>
<keyword evidence="1" id="KW-1133">Transmembrane helix</keyword>
<feature type="transmembrane region" description="Helical" evidence="1">
    <location>
        <begin position="66"/>
        <end position="92"/>
    </location>
</feature>
<accession>A0A4Q0YSU5</accession>
<organism evidence="2 3">
    <name type="scientific">Veronia nyctiphanis</name>
    <dbReference type="NCBI Taxonomy" id="1278244"/>
    <lineage>
        <taxon>Bacteria</taxon>
        <taxon>Pseudomonadati</taxon>
        <taxon>Pseudomonadota</taxon>
        <taxon>Gammaproteobacteria</taxon>
        <taxon>Vibrionales</taxon>
        <taxon>Vibrionaceae</taxon>
        <taxon>Veronia</taxon>
    </lineage>
</organism>
<evidence type="ECO:0000256" key="1">
    <source>
        <dbReference type="SAM" id="Phobius"/>
    </source>
</evidence>